<dbReference type="CDD" id="cd20021">
    <property type="entry name" value="FH_FOXG"/>
    <property type="match status" value="1"/>
</dbReference>
<dbReference type="FunFam" id="1.20.58.60:FF:000011">
    <property type="entry name" value="Spectrin beta chain"/>
    <property type="match status" value="1"/>
</dbReference>
<dbReference type="GO" id="GO:0005543">
    <property type="term" value="F:phospholipid binding"/>
    <property type="evidence" value="ECO:0007669"/>
    <property type="project" value="InterPro"/>
</dbReference>
<gene>
    <name evidence="17" type="ORF">DPX16_6978</name>
</gene>
<keyword evidence="12" id="KW-0175">Coiled coil</keyword>
<dbReference type="OrthoDB" id="9942256at2759"/>
<dbReference type="InterPro" id="IPR018159">
    <property type="entry name" value="Spectrin/alpha-actinin"/>
</dbReference>
<feature type="compositionally biased region" description="Polar residues" evidence="13">
    <location>
        <begin position="3941"/>
        <end position="3952"/>
    </location>
</feature>
<feature type="compositionally biased region" description="Basic and acidic residues" evidence="13">
    <location>
        <begin position="4092"/>
        <end position="4130"/>
    </location>
</feature>
<dbReference type="InterPro" id="IPR001766">
    <property type="entry name" value="Fork_head_dom"/>
</dbReference>
<dbReference type="PROSITE" id="PS50003">
    <property type="entry name" value="PH_DOMAIN"/>
    <property type="match status" value="1"/>
</dbReference>
<feature type="compositionally biased region" description="Polar residues" evidence="13">
    <location>
        <begin position="3788"/>
        <end position="3799"/>
    </location>
</feature>
<feature type="coiled-coil region" evidence="12">
    <location>
        <begin position="1384"/>
        <end position="1439"/>
    </location>
</feature>
<feature type="region of interest" description="Disordered" evidence="13">
    <location>
        <begin position="3912"/>
        <end position="4131"/>
    </location>
</feature>
<feature type="compositionally biased region" description="Basic residues" evidence="13">
    <location>
        <begin position="4055"/>
        <end position="4064"/>
    </location>
</feature>
<feature type="compositionally biased region" description="Basic and acidic residues" evidence="13">
    <location>
        <begin position="3746"/>
        <end position="3762"/>
    </location>
</feature>
<evidence type="ECO:0000256" key="2">
    <source>
        <dbReference type="ARBA" id="ARBA00004245"/>
    </source>
</evidence>
<keyword evidence="4" id="KW-0117">Actin capping</keyword>
<evidence type="ECO:0000256" key="10">
    <source>
        <dbReference type="ARBA" id="ARBA00034868"/>
    </source>
</evidence>
<evidence type="ECO:0000313" key="18">
    <source>
        <dbReference type="Proteomes" id="UP000281406"/>
    </source>
</evidence>
<feature type="coiled-coil region" evidence="12">
    <location>
        <begin position="1485"/>
        <end position="1545"/>
    </location>
</feature>
<dbReference type="SMART" id="SM00233">
    <property type="entry name" value="PH"/>
    <property type="match status" value="1"/>
</dbReference>
<keyword evidence="5" id="KW-0963">Cytoplasm</keyword>
<reference evidence="17 18" key="1">
    <citation type="submission" date="2018-10" db="EMBL/GenBank/DDBJ databases">
        <title>Genome assembly for a Yunnan-Guizhou Plateau 3E fish, Anabarilius grahami (Regan), and its evolutionary and genetic applications.</title>
        <authorList>
            <person name="Jiang W."/>
        </authorList>
    </citation>
    <scope>NUCLEOTIDE SEQUENCE [LARGE SCALE GENOMIC DNA]</scope>
    <source>
        <strain evidence="17">AG-KIZ</strain>
        <tissue evidence="17">Muscle</tissue>
    </source>
</reference>
<dbReference type="Gene3D" id="1.10.418.10">
    <property type="entry name" value="Calponin-like domain"/>
    <property type="match status" value="2"/>
</dbReference>
<keyword evidence="18" id="KW-1185">Reference proteome</keyword>
<feature type="compositionally biased region" description="Polar residues" evidence="13">
    <location>
        <begin position="3662"/>
        <end position="3678"/>
    </location>
</feature>
<dbReference type="EMBL" id="RJVU01051648">
    <property type="protein sequence ID" value="ROL41580.1"/>
    <property type="molecule type" value="Genomic_DNA"/>
</dbReference>
<dbReference type="Proteomes" id="UP000281406">
    <property type="component" value="Unassembled WGS sequence"/>
</dbReference>
<feature type="domain" description="Calponin-homology (CH)" evidence="15">
    <location>
        <begin position="146"/>
        <end position="251"/>
    </location>
</feature>
<organism evidence="17 18">
    <name type="scientific">Anabarilius grahami</name>
    <name type="common">Kanglang fish</name>
    <name type="synonym">Barilius grahami</name>
    <dbReference type="NCBI Taxonomy" id="495550"/>
    <lineage>
        <taxon>Eukaryota</taxon>
        <taxon>Metazoa</taxon>
        <taxon>Chordata</taxon>
        <taxon>Craniata</taxon>
        <taxon>Vertebrata</taxon>
        <taxon>Euteleostomi</taxon>
        <taxon>Actinopterygii</taxon>
        <taxon>Neopterygii</taxon>
        <taxon>Teleostei</taxon>
        <taxon>Ostariophysi</taxon>
        <taxon>Cypriniformes</taxon>
        <taxon>Xenocyprididae</taxon>
        <taxon>Xenocypridinae</taxon>
        <taxon>Xenocypridinae incertae sedis</taxon>
        <taxon>Anabarilius</taxon>
    </lineage>
</organism>
<dbReference type="FunFam" id="1.20.58.60:FF:000253">
    <property type="entry name" value="Spectrin beta, non-erythrocytic 5"/>
    <property type="match status" value="1"/>
</dbReference>
<dbReference type="GO" id="GO:0043565">
    <property type="term" value="F:sequence-specific DNA binding"/>
    <property type="evidence" value="ECO:0007669"/>
    <property type="project" value="InterPro"/>
</dbReference>
<dbReference type="InterPro" id="IPR036390">
    <property type="entry name" value="WH_DNA-bd_sf"/>
</dbReference>
<dbReference type="FunFam" id="1.10.418.10:FF:000089">
    <property type="entry name" value="Spectrin beta chain"/>
    <property type="match status" value="1"/>
</dbReference>
<dbReference type="CDD" id="cd21249">
    <property type="entry name" value="CH_SPTBN5_rpt2"/>
    <property type="match status" value="1"/>
</dbReference>
<dbReference type="InterPro" id="IPR002017">
    <property type="entry name" value="Spectrin_repeat"/>
</dbReference>
<dbReference type="SMART" id="SM00033">
    <property type="entry name" value="CH"/>
    <property type="match status" value="2"/>
</dbReference>
<dbReference type="InterPro" id="IPR030456">
    <property type="entry name" value="TF_fork_head_CS_2"/>
</dbReference>
<dbReference type="FunFam" id="1.20.58.60:FF:000017">
    <property type="entry name" value="Spectrin alpha chain, non-erythrocytic 1"/>
    <property type="match status" value="1"/>
</dbReference>
<dbReference type="PROSITE" id="PS50096">
    <property type="entry name" value="IQ"/>
    <property type="match status" value="1"/>
</dbReference>
<feature type="region of interest" description="Disordered" evidence="13">
    <location>
        <begin position="4377"/>
        <end position="4401"/>
    </location>
</feature>
<dbReference type="PRINTS" id="PR00683">
    <property type="entry name" value="SPECTRINPH"/>
</dbReference>
<dbReference type="GO" id="GO:0016020">
    <property type="term" value="C:membrane"/>
    <property type="evidence" value="ECO:0007669"/>
    <property type="project" value="UniProtKB-ARBA"/>
</dbReference>
<evidence type="ECO:0000259" key="14">
    <source>
        <dbReference type="PROSITE" id="PS50003"/>
    </source>
</evidence>
<dbReference type="GO" id="GO:0003700">
    <property type="term" value="F:DNA-binding transcription factor activity"/>
    <property type="evidence" value="ECO:0007669"/>
    <property type="project" value="InterPro"/>
</dbReference>
<dbReference type="SMART" id="SM00150">
    <property type="entry name" value="SPEC"/>
    <property type="match status" value="29"/>
</dbReference>
<feature type="coiled-coil region" evidence="12">
    <location>
        <begin position="1200"/>
        <end position="1227"/>
    </location>
</feature>
<dbReference type="PROSITE" id="PS50021">
    <property type="entry name" value="CH"/>
    <property type="match status" value="2"/>
</dbReference>
<dbReference type="GO" id="GO:0051693">
    <property type="term" value="P:actin filament capping"/>
    <property type="evidence" value="ECO:0007669"/>
    <property type="project" value="UniProtKB-KW"/>
</dbReference>
<feature type="coiled-coil region" evidence="12">
    <location>
        <begin position="1094"/>
        <end position="1167"/>
    </location>
</feature>
<feature type="domain" description="Fork-head" evidence="16">
    <location>
        <begin position="4130"/>
        <end position="4224"/>
    </location>
</feature>
<dbReference type="InterPro" id="IPR041681">
    <property type="entry name" value="PH_9"/>
</dbReference>
<dbReference type="GO" id="GO:0003779">
    <property type="term" value="F:actin binding"/>
    <property type="evidence" value="ECO:0007669"/>
    <property type="project" value="UniProtKB-KW"/>
</dbReference>
<dbReference type="Pfam" id="PF00307">
    <property type="entry name" value="CH"/>
    <property type="match status" value="2"/>
</dbReference>
<evidence type="ECO:0000256" key="4">
    <source>
        <dbReference type="ARBA" id="ARBA00022467"/>
    </source>
</evidence>
<dbReference type="PROSITE" id="PS00020">
    <property type="entry name" value="ACTININ_2"/>
    <property type="match status" value="1"/>
</dbReference>
<dbReference type="InterPro" id="IPR011993">
    <property type="entry name" value="PH-like_dom_sf"/>
</dbReference>
<feature type="compositionally biased region" description="Polar residues" evidence="13">
    <location>
        <begin position="3912"/>
        <end position="3927"/>
    </location>
</feature>
<feature type="coiled-coil region" evidence="12">
    <location>
        <begin position="1274"/>
        <end position="1334"/>
    </location>
</feature>
<feature type="compositionally biased region" description="Basic and acidic residues" evidence="13">
    <location>
        <begin position="3953"/>
        <end position="3971"/>
    </location>
</feature>
<dbReference type="InterPro" id="IPR001589">
    <property type="entry name" value="Actinin_actin-bd_CS"/>
</dbReference>
<dbReference type="GO" id="GO:0005737">
    <property type="term" value="C:cytoplasm"/>
    <property type="evidence" value="ECO:0007669"/>
    <property type="project" value="UniProtKB-ARBA"/>
</dbReference>
<dbReference type="Gene3D" id="1.20.58.60">
    <property type="match status" value="23"/>
</dbReference>
<feature type="domain" description="Calponin-homology (CH)" evidence="15">
    <location>
        <begin position="23"/>
        <end position="128"/>
    </location>
</feature>
<dbReference type="PANTHER" id="PTHR11915">
    <property type="entry name" value="SPECTRIN/FILAMIN RELATED CYTOSKELETAL PROTEIN"/>
    <property type="match status" value="1"/>
</dbReference>
<comment type="subcellular location">
    <subcellularLocation>
        <location evidence="2">Cytoplasm</location>
        <location evidence="2">Cytoskeleton</location>
    </subcellularLocation>
    <subcellularLocation>
        <location evidence="1 11">Nucleus</location>
    </subcellularLocation>
</comment>
<feature type="region of interest" description="Disordered" evidence="13">
    <location>
        <begin position="3554"/>
        <end position="3799"/>
    </location>
</feature>
<dbReference type="Pfam" id="PF00250">
    <property type="entry name" value="Forkhead"/>
    <property type="match status" value="1"/>
</dbReference>
<dbReference type="CDD" id="cd21247">
    <property type="entry name" value="CH_SPTBN5_rpt1"/>
    <property type="match status" value="1"/>
</dbReference>
<feature type="DNA-binding region" description="Fork-head" evidence="11">
    <location>
        <begin position="4130"/>
        <end position="4224"/>
    </location>
</feature>
<dbReference type="InterPro" id="IPR036872">
    <property type="entry name" value="CH_dom_sf"/>
</dbReference>
<feature type="coiled-coil region" evidence="12">
    <location>
        <begin position="748"/>
        <end position="775"/>
    </location>
</feature>
<evidence type="ECO:0000256" key="6">
    <source>
        <dbReference type="ARBA" id="ARBA00022737"/>
    </source>
</evidence>
<evidence type="ECO:0000256" key="9">
    <source>
        <dbReference type="ARBA" id="ARBA00023212"/>
    </source>
</evidence>
<dbReference type="SUPFAM" id="SSF47576">
    <property type="entry name" value="Calponin-homology domain, CH-domain"/>
    <property type="match status" value="1"/>
</dbReference>
<dbReference type="SMART" id="SM00339">
    <property type="entry name" value="FH"/>
    <property type="match status" value="1"/>
</dbReference>
<feature type="coiled-coil region" evidence="12">
    <location>
        <begin position="2150"/>
        <end position="2218"/>
    </location>
</feature>
<feature type="region of interest" description="Disordered" evidence="13">
    <location>
        <begin position="858"/>
        <end position="916"/>
    </location>
</feature>
<dbReference type="FunFam" id="1.20.58.60:FF:000172">
    <property type="entry name" value="Spectrin beta chain"/>
    <property type="match status" value="1"/>
</dbReference>
<keyword evidence="7 11" id="KW-0238">DNA-binding</keyword>
<keyword evidence="6" id="KW-0677">Repeat</keyword>
<feature type="compositionally biased region" description="Basic and acidic residues" evidence="13">
    <location>
        <begin position="4023"/>
        <end position="4033"/>
    </location>
</feature>
<dbReference type="GO" id="GO:0005856">
    <property type="term" value="C:cytoskeleton"/>
    <property type="evidence" value="ECO:0007669"/>
    <property type="project" value="UniProtKB-SubCell"/>
</dbReference>
<evidence type="ECO:0000256" key="5">
    <source>
        <dbReference type="ARBA" id="ARBA00022490"/>
    </source>
</evidence>
<dbReference type="PRINTS" id="PR00053">
    <property type="entry name" value="FORKHEAD"/>
</dbReference>
<protein>
    <recommendedName>
        <fullName evidence="10">Forkhead box protein G1</fullName>
    </recommendedName>
</protein>
<feature type="compositionally biased region" description="Pro residues" evidence="13">
    <location>
        <begin position="3765"/>
        <end position="3780"/>
    </location>
</feature>
<evidence type="ECO:0000256" key="3">
    <source>
        <dbReference type="ARBA" id="ARBA00006826"/>
    </source>
</evidence>
<dbReference type="FunFam" id="1.20.58.60:FF:000431">
    <property type="entry name" value="Spectrin, beta, non-erythrocytic 5"/>
    <property type="match status" value="1"/>
</dbReference>
<evidence type="ECO:0000256" key="11">
    <source>
        <dbReference type="PROSITE-ProRule" id="PRU00089"/>
    </source>
</evidence>
<dbReference type="PROSITE" id="PS00019">
    <property type="entry name" value="ACTININ_1"/>
    <property type="match status" value="1"/>
</dbReference>
<keyword evidence="9" id="KW-0206">Cytoskeleton</keyword>
<evidence type="ECO:0000256" key="7">
    <source>
        <dbReference type="ARBA" id="ARBA00023125"/>
    </source>
</evidence>
<accession>A0A3N0Y6V6</accession>
<dbReference type="FunFam" id="1.10.10.10:FF:000135">
    <property type="entry name" value="forkhead box protein G1"/>
    <property type="match status" value="1"/>
</dbReference>
<sequence>MFKQGDGEESDGRFRELQEQRMTVQKKTYTKWMNSVFSKNGEKVVLTDVFTELRTGVHLVRLLELISGEKLPTPSRRTLRVHCLENNSNAITFLKTKIRVDLIGPENIVDGDKTLILGLIWIIILRFQIGAINLVEAGGDASAARRSAKEALLIWCQRKTAGYTNVNVQDFSSSWRDGLAFNALIHAHRPDLFDYNRLRQDDAKRNLTHAFTLAEDEFGIMQLLDVEDVMVPHPDEKSIMTYVSLYYHYFSKMKQGQTIQKRIAKIVDLLKELDDMKRVYESMVSDLLRWIKTKVVELNDRSFPNSLREMQHLVAAFKTYRTIEKPPKYQERGTIEAHLFNLRTKLRANNQWDYIPPEGKTLGDIERNWTLLERAEYQRERDLQSALIRLEQLEQLAQKFGRKATLRESYLEDTLQLIQQQDLGGLQRLEEAEKAARRLEALGADVLAREPRFRALSEMASVIEKENYHSKAQVIRRQMDIMNQWKTLQQLLLQQKEYVGDAVNTFAVLRDIELLSQDLRELQTQADSSDIGKQLPEVVALLQKQDLLDAQIISLGETLNAISSSSALKVKHQGATKVQREIKDLNGQYNSLLGLSKNRRKALEGQLKVFEFFHDCEEVEAWIYEKWVLSQAASLGRDLSQIQQAIQNHKALEAEIQSQESLCSGVLSKGQELCRVRHPNERDIQKWIRTLQKQWQQLKEQVTIRKNRLHAASVIKQYFADVTEARSWLDDRKPLLIDEDYGKDEASSAALLQRHQRLEKEMEAYASEVKRLGEQAKSAAQLAPLTTETQQNRIVHYSDSSDGEDEKEKKADKRVLSKALPQEQAVIRFRYRGPKITWDRGEILTVVSRENDKFLLRDSKGNEQPVSSTYIRELPSSEAQPEPTNGLPESPKRKVNRPRRTRSMRRGTAELSASSLPDEHFQKDTIESTQSILEQDFNSLYNLAQSKNKILDDTAQLHRFYNACEEFESWMGDKENVLNTFNSNSNNLEVVQAKYENFLTELASGRKQLDDINKLGEELVKKQHSKKKDIQLKLGNVTRRWEHIQKLKDEMAHELLSSADVKSFLQTCQDVKAQLQDRLSQLDTPDVGSSPSALQAEEHRQAQAERDIEALERKIEYLKSVAKMKKDCSPAESAAIMEEVRALEELLRQLKAQAIQRQRMLEEAQRLQLFQKETRDLLLWAEAIQEHLLEEESGSDVASAQALLKDNLDLKQEIDLQRAKLKDMEKLGQSLEVASGEKGAKDVQQTLTKLDHEWSQLDKLWSSRNRRLEQGLEFQRLNKEADRIEATISGHEARLKVRDLGDSVDSVHSLLGRQEELEALLVALERSINLFQDKSMELISKRNFSAREIQQRSKVIQDRFKSLKESCKLRRLELLASNKYQEFLRDAEEMLLWMEEKFEIAEDESYRDPTNILRKLKKHEAAEKEMKANQVRIDRLTETGEEMLAEDHYNSQSIQKKTREVRQRWTELQRKMAERGDKLRQAGQQEQLMELLQDAKLKIEAIERMLQNAIRGHDLRSSRQLLKEHKQLEEEAQELAEKINSIVTRAKHLATNHFDSQRILRETDTYLKLFKSLQKPLDHRRSQLEADVALYSFYHDVDLELNWISEHHPVADMTNYERSLAGAVSLLQKHKDLQAEVNAHSKYLQRILDRGQAMAQSNQWNGQEVQQRCEQLIAEWEELGESCEKRSSELNKAVTREQLLLDCNELETLLSETSALVSTDYGKTELATQSLIKQHEGVEGQIEVLAAQVDELKSNVKQAVCVWGLEELNKPYNHIKSKLSEVQHSATVREQRLRETQNLHEFKRESTELEEWIAQQKQIATSNDFGSDYENALQLRGRFEVFLKQLEVGLERMHTCEELADKLIKTNHPESSFIRETQSLLRGSWEDLRNLSKDRIEKLRKSEECHKFYKDLTDALGQIKERYKSVPDDIAKDLKGVLSQLRKHEALVHELAGTEQQLQELLDGTDAILDMCSPELKVVLQKLQQEVVESWENLRMHMEHREEELQSAKDRYMFLNTAQDYSLWCSQVLSGMKAEESIRDVATCDLQLLQHQQLWAEIVAHEETYAQAISMGQDQLEHEIPDAREIQEKLKALQEEKETLSDNWQSKQKWLENTYLEQVFYRDTEHMEKITNSQEIQLKNSDLGTTVDDVETLIKRHEAFEKLLNSQEDKMVALQESAERLRTEGLNREKSTNIKNKLKALQERRERIKDLSEKRREDLEISKLLCIFNRDVSEAEEWITDRMNKIQEDSKMDMSNLQTKMKILQKHQVFEAEIMAHGKIIESVQQAGNELVTMRHPKSKEIQQTISALISHWEALKQAVAARGKVLEDNRDFLEFLQKVEQVEVWIRQKEVMINVGDVGEDYEHGQQLLKKLSEFRGSGSGDVTVDDAHIKTINTLAARLERQNSDELATVRKRRQQLNERWSNFHGNLSSYKRKLEAALKVHALIRELEEVRDRAGEKMLLLQGQGCGVDVESVENLIRRHEEMEREARVIQERGAALEKDTKDRLRRHCDLSDKLSKKQEEVNIALVKLDKEIKRRKERLQESHQLQLFKANQRLLLDWNLKQSNEMAKKGLPKNKTEAESFILEHQDWKAEIDARSERIDSVKSFGQNLVKSGHSDSAEIKEALHKLEDAKTKLAQAWEDRKKTLDQALKLQIFLGYTDQTESWMSNREAFLINEDLGGSLSEVEALQRKHALFENSLEAQMEQVAEVDRYAQQLIQAQHYDSDNIKKKTKAILLRKDKLLEMSKARRKALEESLQLQKFLEGSYEVSSWLNEKNSVAVDESWRDPINLQAKLLKHQSFEAEILANRNRVQTLMKEGENMLVSSHPAKSKIKPRIKDVDDSWDQLLSNCKQKKSRLQQAYQALQFQRSLDDIEEWLGLVEVEVANKDYGGDLASVGRLLKALQGLEEMVDAHMEKVQGLVDIAKDFSSQGNFLAENIQQRVWEVVKRYNGLADPLQARRETLESWQLLFQFYRDLEDELLWIQDKLQATVMKDWGTSLQSIQTIVKKHLVMMQEIENRTPLIMAVQEAGQNLVRGRHFASREISERLAELKKNFDTLKKESTNKDRLLQQALKIQTFLSEVSQLEQWMEEQRPVLESRDYGKSEEATEAFLRKLDTVDLELESQHGKVEALLKTGTDLEKSQHPNSYLVSKSLDDMQGEFETLLQLSAERRTELENQYNLYVFEREARDLQNWLLSRKTIAESDDFGQDLEGVEALQKKFEDFAEEVGTLGQSKMSTVQKLKQTVQSSEAQQRERDLLKLWEDLNKTMKARAENLRSAREVHQFDHDLDELKSWMNEKEVALDSEEQENDLLSVQALIRQHEGLERDLAVIEDDVSRRKEEGKTLVRRCPRVKDSLSERLQEMEEIWSSLLEKANQRRQRLQQAEAVQRYLTEWRELMGWLKETLSLVSGDGVGGEVKDLEQLIKRHNEYRTQIDRQLDKSEMIKSEGRHLMEEGNFMSHELEDRLVQLQELEVRVLEAWAERRAQYQEDLELQQLQRELEQAEHWLNTYESTLRAEDYGDSVSDVLELMKKQEDLEAMIQAQSERFNALQARRTQRENKIKEIQRGDNTDSSRNKPIHVTSLKRSERPSLPPRPSLTSPVLKNSGDKSDNSSTVPTARSAVLRRNSSDKTDSSVVSRVASGLRSNSSSDRDIITSPDKPSTSVLDSPKSSEASSAVYKPHYLYNVHKTDHNTSEDEVDTSRQTEPSLIVIAKPRITPRRLKPSTPDKEIWGPPESKPPEPPSKDAEMVDNQNSKERNLPPSTPPENPQSSPPSSPSDPEEVQAPSSTNSPIALSTVATKIRAGRAKMEGTLEIKLKQGGNKGLDHWETVYALLEEETLNLFKDQDAASENCTRWPPITLPGAVCKNNPYYRRKEHTFKLMLSDGSQYLFAASSQDEQQKWLKELQNCTNPTMSSDNPGMNTEASRESTEQCESVPADTSDTQVSTTKSKQEKEDSTESCETEREPPPKPPHTYYNKHRYPDGGESQDSVSMTQNIRSLQRIQPPQFAPPPPPQNEAENGAKDRKEVKMIPKSSFSINSLVPEAVQSDNQHHHHHQHHRTVHEEEEKTPLPAQVQEQKSENTCAKSDNSSHDSSCTDEKEKQEEKRDSKDGEGGKEGDKKNGKYEKPPFSYNALIMMAIRQSPEKRLTLNGIYEFIMKNFPYYRENKQGWQNSIRHNLSLNKCFVKVPRHYDDPGKGNYWMLDPSSDDVFIGGTTGKLRRRSTTSRAKLAFKRGARLTSTGLTFMDRAGSLYWPMSPFLSLHHPRASSALSYNGTSSAYPSHPMSYSTMLTQNSLGNNHSFPASNGLSVDRLVNGEIPYATHHLTAAALAASVPCGLSVPCSGTYSLNPCSVNLLAGQTSYFFPHVPHPSMTSQSSTVMSSRATSSSSPQTASSLSCDSLRPSLPSFSSGLSSGLSDYFTHQNQGSTSNPLIH</sequence>
<dbReference type="SUPFAM" id="SSF50729">
    <property type="entry name" value="PH domain-like"/>
    <property type="match status" value="1"/>
</dbReference>
<keyword evidence="8" id="KW-0009">Actin-binding</keyword>
<dbReference type="FunFam" id="1.20.58.60:FF:000553">
    <property type="entry name" value="Spectrin, beta, non-erythrocytic 5"/>
    <property type="match status" value="1"/>
</dbReference>
<dbReference type="FunFam" id="1.10.418.10:FF:000001">
    <property type="entry name" value="Actinin alpha 1"/>
    <property type="match status" value="1"/>
</dbReference>
<evidence type="ECO:0000256" key="1">
    <source>
        <dbReference type="ARBA" id="ARBA00004123"/>
    </source>
</evidence>
<dbReference type="InterPro" id="IPR001605">
    <property type="entry name" value="PH_dom-spectrin-type"/>
</dbReference>
<feature type="compositionally biased region" description="Basic and acidic residues" evidence="13">
    <location>
        <begin position="806"/>
        <end position="815"/>
    </location>
</feature>
<dbReference type="Gene3D" id="1.10.10.10">
    <property type="entry name" value="Winged helix-like DNA-binding domain superfamily/Winged helix DNA-binding domain"/>
    <property type="match status" value="1"/>
</dbReference>
<dbReference type="FunFam" id="1.20.58.60:FF:000293">
    <property type="entry name" value="Spectrin, beta, non-erythrocytic 5"/>
    <property type="match status" value="1"/>
</dbReference>
<dbReference type="InterPro" id="IPR036388">
    <property type="entry name" value="WH-like_DNA-bd_sf"/>
</dbReference>
<feature type="compositionally biased region" description="Basic residues" evidence="13">
    <location>
        <begin position="893"/>
        <end position="905"/>
    </location>
</feature>
<evidence type="ECO:0000259" key="16">
    <source>
        <dbReference type="PROSITE" id="PS50039"/>
    </source>
</evidence>
<dbReference type="PROSITE" id="PS00657">
    <property type="entry name" value="FORK_HEAD_1"/>
    <property type="match status" value="1"/>
</dbReference>
<feature type="compositionally biased region" description="Polar residues" evidence="13">
    <location>
        <begin position="4078"/>
        <end position="4091"/>
    </location>
</feature>
<dbReference type="CDD" id="cd00176">
    <property type="entry name" value="SPEC"/>
    <property type="match status" value="15"/>
</dbReference>
<feature type="compositionally biased region" description="Polar residues" evidence="13">
    <location>
        <begin position="3990"/>
        <end position="4005"/>
    </location>
</feature>
<comment type="similarity">
    <text evidence="3">Belongs to the spectrin family.</text>
</comment>
<feature type="region of interest" description="Disordered" evidence="13">
    <location>
        <begin position="786"/>
        <end position="815"/>
    </location>
</feature>
<dbReference type="PROSITE" id="PS50039">
    <property type="entry name" value="FORK_HEAD_3"/>
    <property type="match status" value="1"/>
</dbReference>
<dbReference type="FunFam" id="1.20.58.60:FF:000191">
    <property type="entry name" value="Spectrin, beta, non-erythrocytic 5"/>
    <property type="match status" value="1"/>
</dbReference>
<dbReference type="FunFam" id="1.20.58.60:FF:000007">
    <property type="entry name" value="Spectrin alpha chain non-erythrocytic 1"/>
    <property type="match status" value="1"/>
</dbReference>
<name>A0A3N0Y6V6_ANAGA</name>
<dbReference type="Pfam" id="PF15410">
    <property type="entry name" value="PH_9"/>
    <property type="match status" value="1"/>
</dbReference>
<proteinExistence type="inferred from homology"/>
<dbReference type="GO" id="GO:0005634">
    <property type="term" value="C:nucleus"/>
    <property type="evidence" value="ECO:0007669"/>
    <property type="project" value="UniProtKB-SubCell"/>
</dbReference>
<feature type="compositionally biased region" description="Basic and acidic residues" evidence="13">
    <location>
        <begin position="3691"/>
        <end position="3706"/>
    </location>
</feature>
<dbReference type="Gene3D" id="2.30.29.30">
    <property type="entry name" value="Pleckstrin-homology domain (PH domain)/Phosphotyrosine-binding domain (PTB)"/>
    <property type="match status" value="1"/>
</dbReference>
<dbReference type="SUPFAM" id="SSF46966">
    <property type="entry name" value="Spectrin repeat"/>
    <property type="match status" value="21"/>
</dbReference>
<evidence type="ECO:0000256" key="13">
    <source>
        <dbReference type="SAM" id="MobiDB-lite"/>
    </source>
</evidence>
<feature type="compositionally biased region" description="Basic and acidic residues" evidence="13">
    <location>
        <begin position="3559"/>
        <end position="3578"/>
    </location>
</feature>
<dbReference type="InterPro" id="IPR001715">
    <property type="entry name" value="CH_dom"/>
</dbReference>
<feature type="coiled-coil region" evidence="12">
    <location>
        <begin position="2447"/>
        <end position="2503"/>
    </location>
</feature>
<evidence type="ECO:0000256" key="12">
    <source>
        <dbReference type="SAM" id="Coils"/>
    </source>
</evidence>
<dbReference type="SUPFAM" id="SSF46785">
    <property type="entry name" value="Winged helix' DNA-binding domain"/>
    <property type="match status" value="1"/>
</dbReference>
<evidence type="ECO:0000256" key="8">
    <source>
        <dbReference type="ARBA" id="ARBA00023203"/>
    </source>
</evidence>
<evidence type="ECO:0000313" key="17">
    <source>
        <dbReference type="EMBL" id="ROL41580.1"/>
    </source>
</evidence>
<keyword evidence="11" id="KW-0539">Nucleus</keyword>
<dbReference type="Pfam" id="PF00435">
    <property type="entry name" value="Spectrin"/>
    <property type="match status" value="30"/>
</dbReference>
<dbReference type="InterPro" id="IPR001849">
    <property type="entry name" value="PH_domain"/>
</dbReference>
<evidence type="ECO:0000259" key="15">
    <source>
        <dbReference type="PROSITE" id="PS50021"/>
    </source>
</evidence>
<comment type="caution">
    <text evidence="17">The sequence shown here is derived from an EMBL/GenBank/DDBJ whole genome shotgun (WGS) entry which is preliminary data.</text>
</comment>
<feature type="domain" description="PH" evidence="14">
    <location>
        <begin position="3809"/>
        <end position="3914"/>
    </location>
</feature>
<dbReference type="PROSITE" id="PS00658">
    <property type="entry name" value="FORK_HEAD_2"/>
    <property type="match status" value="1"/>
</dbReference>
<dbReference type="FunFam" id="1.20.58.60:FF:000375">
    <property type="entry name" value="Spectrin, beta, non-erythrocytic 5"/>
    <property type="match status" value="1"/>
</dbReference>
<dbReference type="InterPro" id="IPR018122">
    <property type="entry name" value="TF_fork_head_CS_1"/>
</dbReference>
<feature type="coiled-coil region" evidence="12">
    <location>
        <begin position="3262"/>
        <end position="3345"/>
    </location>
</feature>